<name>A0A378FPS8_KLEPN</name>
<dbReference type="InterPro" id="IPR021488">
    <property type="entry name" value="DUF3142"/>
</dbReference>
<dbReference type="Proteomes" id="UP000255167">
    <property type="component" value="Unassembled WGS sequence"/>
</dbReference>
<gene>
    <name evidence="1" type="ORF">NCTC9617_02754</name>
</gene>
<accession>A0A378FPS8</accession>
<proteinExistence type="predicted"/>
<dbReference type="Pfam" id="PF11340">
    <property type="entry name" value="DUF3142"/>
    <property type="match status" value="1"/>
</dbReference>
<evidence type="ECO:0000313" key="2">
    <source>
        <dbReference type="Proteomes" id="UP000255167"/>
    </source>
</evidence>
<organism evidence="1 2">
    <name type="scientific">Klebsiella pneumoniae</name>
    <dbReference type="NCBI Taxonomy" id="573"/>
    <lineage>
        <taxon>Bacteria</taxon>
        <taxon>Pseudomonadati</taxon>
        <taxon>Pseudomonadota</taxon>
        <taxon>Gammaproteobacteria</taxon>
        <taxon>Enterobacterales</taxon>
        <taxon>Enterobacteriaceae</taxon>
        <taxon>Klebsiella/Raoultella group</taxon>
        <taxon>Klebsiella</taxon>
        <taxon>Klebsiella pneumoniae complex</taxon>
    </lineage>
</organism>
<dbReference type="EMBL" id="UGNC01000005">
    <property type="protein sequence ID" value="STW46244.1"/>
    <property type="molecule type" value="Genomic_DNA"/>
</dbReference>
<sequence>MWLVVRLDGSLTQLDTTTMLPQIKHLATHWRKAGVNLTAIEIDYDAPTSRLSDYQRLLMAMRQGLPSDITLSITALPTWLTSPGLRPLLKAVDSSVLQLHSVQSPGTGLFDPTLARRWSRQYVLIAPHPFYLALPAYGSALIAAPGQPASVESESPLWITAEKQELSVSPRQIDTFTRELEQQPPHHFSGIVWFRLPLDNDTRAWSLSTLAAVIRHQPLTSRWQWLALPDKANASAESTLYELAIKKHRQY</sequence>
<dbReference type="AlphaFoldDB" id="A0A378FPS8"/>
<evidence type="ECO:0000313" key="1">
    <source>
        <dbReference type="EMBL" id="STW46244.1"/>
    </source>
</evidence>
<protein>
    <submittedName>
        <fullName evidence="1">Protein of uncharacterized function (DUF3142)</fullName>
    </submittedName>
</protein>
<reference evidence="1 2" key="1">
    <citation type="submission" date="2018-06" db="EMBL/GenBank/DDBJ databases">
        <authorList>
            <consortium name="Pathogen Informatics"/>
            <person name="Doyle S."/>
        </authorList>
    </citation>
    <scope>NUCLEOTIDE SEQUENCE [LARGE SCALE GENOMIC DNA]</scope>
    <source>
        <strain evidence="1 2">NCTC9617</strain>
    </source>
</reference>